<dbReference type="Proteomes" id="UP000031189">
    <property type="component" value="Unassembled WGS sequence"/>
</dbReference>
<sequence length="331" mass="38754">MKMKNIKYVLLCLIMIMATTLRIDATENENKYILGGNLIDESIIDEDLEVVDSREEYYDLERFFRPSDMTILNDENLNILKEFYNKNPYKMDLPSKPFRSGKDTVVNYFNVLREAANPVENNETGCGSLGDVKAPYPVAYNFLSKSYQKELPYKNFLDSFKNMLHINLIKVNNVPADKDKPGLLKYFVELEVIEGSTENKGLFAYYYGYIYLDKENDGYKIVKMDYSSENYLCAPYHGWAYDAQTFVEIEYGNWCSLVEGDVIVNEDGYEKRAYYKDKDDNEYYVLFYELTNGVDKKIADYKKNKDNQWEVIYINPEKCIQNKESEGNKES</sequence>
<organism evidence="2 3">
    <name type="scientific">Terrisporobacter othiniensis</name>
    <dbReference type="NCBI Taxonomy" id="1577792"/>
    <lineage>
        <taxon>Bacteria</taxon>
        <taxon>Bacillati</taxon>
        <taxon>Bacillota</taxon>
        <taxon>Clostridia</taxon>
        <taxon>Peptostreptococcales</taxon>
        <taxon>Peptostreptococcaceae</taxon>
        <taxon>Terrisporobacter</taxon>
    </lineage>
</organism>
<keyword evidence="1" id="KW-0732">Signal</keyword>
<feature type="signal peptide" evidence="1">
    <location>
        <begin position="1"/>
        <end position="25"/>
    </location>
</feature>
<proteinExistence type="predicted"/>
<dbReference type="AlphaFoldDB" id="A0A0B3VM55"/>
<evidence type="ECO:0000256" key="1">
    <source>
        <dbReference type="SAM" id="SignalP"/>
    </source>
</evidence>
<keyword evidence="3" id="KW-1185">Reference proteome</keyword>
<reference evidence="2 3" key="1">
    <citation type="submission" date="2014-12" db="EMBL/GenBank/DDBJ databases">
        <title>Draft genome sequence of Terrisporobacter sp. 08-306576, isolated from the blood culture of a bacteremia patient.</title>
        <authorList>
            <person name="Lund L.C."/>
            <person name="Sydenham T.V."/>
            <person name="Hogh S.V."/>
            <person name="Skov M.N."/>
            <person name="Kemp M."/>
            <person name="Justesen U.S."/>
        </authorList>
    </citation>
    <scope>NUCLEOTIDE SEQUENCE [LARGE SCALE GENOMIC DNA]</scope>
    <source>
        <strain evidence="2 3">08-306576</strain>
    </source>
</reference>
<comment type="caution">
    <text evidence="2">The sequence shown here is derived from an EMBL/GenBank/DDBJ whole genome shotgun (WGS) entry which is preliminary data.</text>
</comment>
<evidence type="ECO:0000313" key="3">
    <source>
        <dbReference type="Proteomes" id="UP000031189"/>
    </source>
</evidence>
<name>A0A0B3VM55_9FIRM</name>
<evidence type="ECO:0000313" key="2">
    <source>
        <dbReference type="EMBL" id="KHS57866.1"/>
    </source>
</evidence>
<gene>
    <name evidence="2" type="ORF">QX51_05930</name>
</gene>
<dbReference type="EMBL" id="JWHR01000063">
    <property type="protein sequence ID" value="KHS57866.1"/>
    <property type="molecule type" value="Genomic_DNA"/>
</dbReference>
<accession>A0A0B3VM55</accession>
<protein>
    <submittedName>
        <fullName evidence="2">Uncharacterized protein</fullName>
    </submittedName>
</protein>
<feature type="chain" id="PRO_5002099558" evidence="1">
    <location>
        <begin position="26"/>
        <end position="331"/>
    </location>
</feature>